<keyword evidence="2" id="KW-1185">Reference proteome</keyword>
<evidence type="ECO:0000313" key="1">
    <source>
        <dbReference type="EMBL" id="PWY94311.1"/>
    </source>
</evidence>
<organism evidence="1 2">
    <name type="scientific">Aspergillus sclerotioniger CBS 115572</name>
    <dbReference type="NCBI Taxonomy" id="1450535"/>
    <lineage>
        <taxon>Eukaryota</taxon>
        <taxon>Fungi</taxon>
        <taxon>Dikarya</taxon>
        <taxon>Ascomycota</taxon>
        <taxon>Pezizomycotina</taxon>
        <taxon>Eurotiomycetes</taxon>
        <taxon>Eurotiomycetidae</taxon>
        <taxon>Eurotiales</taxon>
        <taxon>Aspergillaceae</taxon>
        <taxon>Aspergillus</taxon>
        <taxon>Aspergillus subgen. Circumdati</taxon>
    </lineage>
</organism>
<dbReference type="Proteomes" id="UP000246702">
    <property type="component" value="Unassembled WGS sequence"/>
</dbReference>
<protein>
    <submittedName>
        <fullName evidence="1">Uncharacterized protein</fullName>
    </submittedName>
</protein>
<name>A0A317X7X4_9EURO</name>
<sequence length="52" mass="5860">MQLQNREETSSDESSVITSMMPVILYCFLQGCQAMLTPSPMRLGLFRGNPSY</sequence>
<dbReference type="GeneID" id="37113229"/>
<dbReference type="PROSITE" id="PS51257">
    <property type="entry name" value="PROKAR_LIPOPROTEIN"/>
    <property type="match status" value="1"/>
</dbReference>
<accession>A0A317X7X4</accession>
<dbReference type="AlphaFoldDB" id="A0A317X7X4"/>
<proteinExistence type="predicted"/>
<gene>
    <name evidence="1" type="ORF">BO94DRAFT_532259</name>
</gene>
<dbReference type="RefSeq" id="XP_025471072.1">
    <property type="nucleotide sequence ID" value="XM_025611086.1"/>
</dbReference>
<dbReference type="EMBL" id="MSFK01000005">
    <property type="protein sequence ID" value="PWY94311.1"/>
    <property type="molecule type" value="Genomic_DNA"/>
</dbReference>
<evidence type="ECO:0000313" key="2">
    <source>
        <dbReference type="Proteomes" id="UP000246702"/>
    </source>
</evidence>
<comment type="caution">
    <text evidence="1">The sequence shown here is derived from an EMBL/GenBank/DDBJ whole genome shotgun (WGS) entry which is preliminary data.</text>
</comment>
<reference evidence="1 2" key="1">
    <citation type="submission" date="2016-12" db="EMBL/GenBank/DDBJ databases">
        <title>The genomes of Aspergillus section Nigri reveals drivers in fungal speciation.</title>
        <authorList>
            <consortium name="DOE Joint Genome Institute"/>
            <person name="Vesth T.C."/>
            <person name="Nybo J."/>
            <person name="Theobald S."/>
            <person name="Brandl J."/>
            <person name="Frisvad J.C."/>
            <person name="Nielsen K.F."/>
            <person name="Lyhne E.K."/>
            <person name="Kogle M.E."/>
            <person name="Kuo A."/>
            <person name="Riley R."/>
            <person name="Clum A."/>
            <person name="Nolan M."/>
            <person name="Lipzen A."/>
            <person name="Salamov A."/>
            <person name="Henrissat B."/>
            <person name="Wiebenga A."/>
            <person name="De Vries R.P."/>
            <person name="Grigoriev I.V."/>
            <person name="Mortensen U.H."/>
            <person name="Andersen M.R."/>
            <person name="Baker S.E."/>
        </authorList>
    </citation>
    <scope>NUCLEOTIDE SEQUENCE [LARGE SCALE GENOMIC DNA]</scope>
    <source>
        <strain evidence="1 2">CBS 115572</strain>
    </source>
</reference>